<evidence type="ECO:0000256" key="2">
    <source>
        <dbReference type="SAM" id="MobiDB-lite"/>
    </source>
</evidence>
<proteinExistence type="predicted"/>
<feature type="compositionally biased region" description="Basic residues" evidence="2">
    <location>
        <begin position="27"/>
        <end position="44"/>
    </location>
</feature>
<evidence type="ECO:0000313" key="3">
    <source>
        <dbReference type="EMBL" id="QHS93706.1"/>
    </source>
</evidence>
<organism evidence="3">
    <name type="scientific">viral metagenome</name>
    <dbReference type="NCBI Taxonomy" id="1070528"/>
    <lineage>
        <taxon>unclassified sequences</taxon>
        <taxon>metagenomes</taxon>
        <taxon>organismal metagenomes</taxon>
    </lineage>
</organism>
<evidence type="ECO:0000256" key="1">
    <source>
        <dbReference type="SAM" id="Coils"/>
    </source>
</evidence>
<reference evidence="3" key="1">
    <citation type="journal article" date="2020" name="Nature">
        <title>Giant virus diversity and host interactions through global metagenomics.</title>
        <authorList>
            <person name="Schulz F."/>
            <person name="Roux S."/>
            <person name="Paez-Espino D."/>
            <person name="Jungbluth S."/>
            <person name="Walsh D.A."/>
            <person name="Denef V.J."/>
            <person name="McMahon K.D."/>
            <person name="Konstantinidis K.T."/>
            <person name="Eloe-Fadrosh E.A."/>
            <person name="Kyrpides N.C."/>
            <person name="Woyke T."/>
        </authorList>
    </citation>
    <scope>NUCLEOTIDE SEQUENCE</scope>
    <source>
        <strain evidence="3">GVMAG-M-3300018080-19</strain>
    </source>
</reference>
<accession>A0A6C0BND7</accession>
<dbReference type="EMBL" id="MN739208">
    <property type="protein sequence ID" value="QHS93706.1"/>
    <property type="molecule type" value="Genomic_DNA"/>
</dbReference>
<protein>
    <submittedName>
        <fullName evidence="3">Uncharacterized protein</fullName>
    </submittedName>
</protein>
<sequence length="243" mass="27007">MKKVQGVNIASFEPPKLGFWTTPKEMPKKKNPTTRTLAKSRRPATARTAATARAAPTTPPAPRPVVIPQVTIQAAPASSLSRVQPQVVTAVSVPPEPTPSNSPEPVSDEFQQQKLSELELKLNRLEQRAYKLELLTREHTKQVGQILVDAQKSDSQTSAAMTVYATALQDVTCYLHANSKKPYDHVIQKGERVLLIYPYADVDGGLWVKTRQVFENGSLVELWVPFFVKQTRTTNFGDFRLTS</sequence>
<feature type="coiled-coil region" evidence="1">
    <location>
        <begin position="108"/>
        <end position="135"/>
    </location>
</feature>
<dbReference type="AlphaFoldDB" id="A0A6C0BND7"/>
<name>A0A6C0BND7_9ZZZZ</name>
<feature type="region of interest" description="Disordered" evidence="2">
    <location>
        <begin position="1"/>
        <end position="65"/>
    </location>
</feature>
<feature type="compositionally biased region" description="Low complexity" evidence="2">
    <location>
        <begin position="45"/>
        <end position="56"/>
    </location>
</feature>
<keyword evidence="1" id="KW-0175">Coiled coil</keyword>